<evidence type="ECO:0000313" key="6">
    <source>
        <dbReference type="Proteomes" id="UP000504638"/>
    </source>
</evidence>
<keyword evidence="6" id="KW-1185">Reference proteome</keyword>
<feature type="signal peptide" evidence="3">
    <location>
        <begin position="1"/>
        <end position="22"/>
    </location>
</feature>
<dbReference type="EMBL" id="ML975164">
    <property type="protein sequence ID" value="KAF1810867.1"/>
    <property type="molecule type" value="Genomic_DNA"/>
</dbReference>
<accession>A0A6G1FYE6</accession>
<feature type="domain" description="RING-type" evidence="4">
    <location>
        <begin position="495"/>
        <end position="540"/>
    </location>
</feature>
<reference evidence="7" key="3">
    <citation type="submission" date="2025-04" db="UniProtKB">
        <authorList>
            <consortium name="RefSeq"/>
        </authorList>
    </citation>
    <scope>IDENTIFICATION</scope>
    <source>
        <strain evidence="7">CBS 781.70</strain>
    </source>
</reference>
<feature type="region of interest" description="Disordered" evidence="2">
    <location>
        <begin position="141"/>
        <end position="178"/>
    </location>
</feature>
<sequence>MPYQITPRALTGLLFLITPPRAFDICIAQDPSQDHRCHKAIRRRDIHTAHRILDTLCSTRGLSPSELIEQLQQLAECTMCRKSGHRDPDAVLALALSWGRLLCKQFPDLVASPGVEAAQPPARKRKPRLSRLRNLFRSAFARRSSHKVAPQPPSASQHAALAPSGATRAPMVPRNPRVEPLWTQSRHFLLRGWPTMDEPSSPAPRAAPAPSGCSRPSPSPRGLVFVPPPLEPGESSAPSHPPADTPASASQPPSIHDTVDSAARVPSGGYYQITSSFRTLISHYQQLHPEGFEEPPQHGTLQIRFTFLLPTRFDMVESAEDNALDREGASDGESVPDGESVLVWGNVLDWEDVSDGESVSDRGGVSDGGSVLIWGEVSDLGGGWGGSIGSYTSLHSEPTADIPILNLTVNLPSAFPPYPHSPVLTPLLAPVLSPSDPPPLNLEAPSLHTLAALLAALLAAPSLESLLSSTSLLSLPPYPLCCSSIARRHCIDALCPICSLPMTNDLLVDIVWCKTQCGQSVHAKCMDTWLEYGNTCVVCRTKWAEPCPHDLTVRPPSSFWAEPAGTWGLRRLFDGGKYGGIWDDGPEGKWQASLRRCFGVG</sequence>
<proteinExistence type="predicted"/>
<dbReference type="SUPFAM" id="SSF57850">
    <property type="entry name" value="RING/U-box"/>
    <property type="match status" value="1"/>
</dbReference>
<evidence type="ECO:0000313" key="5">
    <source>
        <dbReference type="EMBL" id="KAF1810867.1"/>
    </source>
</evidence>
<evidence type="ECO:0000259" key="4">
    <source>
        <dbReference type="PROSITE" id="PS50089"/>
    </source>
</evidence>
<protein>
    <recommendedName>
        <fullName evidence="4">RING-type domain-containing protein</fullName>
    </recommendedName>
</protein>
<dbReference type="GO" id="GO:0008270">
    <property type="term" value="F:zinc ion binding"/>
    <property type="evidence" value="ECO:0007669"/>
    <property type="project" value="UniProtKB-KW"/>
</dbReference>
<evidence type="ECO:0000256" key="3">
    <source>
        <dbReference type="SAM" id="SignalP"/>
    </source>
</evidence>
<dbReference type="InterPro" id="IPR013083">
    <property type="entry name" value="Znf_RING/FYVE/PHD"/>
</dbReference>
<keyword evidence="1" id="KW-0479">Metal-binding</keyword>
<organism evidence="5">
    <name type="scientific">Eremomyces bilateralis CBS 781.70</name>
    <dbReference type="NCBI Taxonomy" id="1392243"/>
    <lineage>
        <taxon>Eukaryota</taxon>
        <taxon>Fungi</taxon>
        <taxon>Dikarya</taxon>
        <taxon>Ascomycota</taxon>
        <taxon>Pezizomycotina</taxon>
        <taxon>Dothideomycetes</taxon>
        <taxon>Dothideomycetes incertae sedis</taxon>
        <taxon>Eremomycetales</taxon>
        <taxon>Eremomycetaceae</taxon>
        <taxon>Eremomyces</taxon>
    </lineage>
</organism>
<reference evidence="5 7" key="1">
    <citation type="submission" date="2020-01" db="EMBL/GenBank/DDBJ databases">
        <authorList>
            <consortium name="DOE Joint Genome Institute"/>
            <person name="Haridas S."/>
            <person name="Albert R."/>
            <person name="Binder M."/>
            <person name="Bloem J."/>
            <person name="Labutti K."/>
            <person name="Salamov A."/>
            <person name="Andreopoulos B."/>
            <person name="Baker S.E."/>
            <person name="Barry K."/>
            <person name="Bills G."/>
            <person name="Bluhm B.H."/>
            <person name="Cannon C."/>
            <person name="Castanera R."/>
            <person name="Culley D.E."/>
            <person name="Daum C."/>
            <person name="Ezra D."/>
            <person name="Gonzalez J.B."/>
            <person name="Henrissat B."/>
            <person name="Kuo A."/>
            <person name="Liang C."/>
            <person name="Lipzen A."/>
            <person name="Lutzoni F."/>
            <person name="Magnuson J."/>
            <person name="Mondo S."/>
            <person name="Nolan M."/>
            <person name="Ohm R."/>
            <person name="Pangilinan J."/>
            <person name="Park H.-J."/>
            <person name="Ramirez L."/>
            <person name="Alfaro M."/>
            <person name="Sun H."/>
            <person name="Tritt A."/>
            <person name="Yoshinaga Y."/>
            <person name="Zwiers L.-H."/>
            <person name="Turgeon B.G."/>
            <person name="Goodwin S.B."/>
            <person name="Spatafora J.W."/>
            <person name="Crous P.W."/>
            <person name="Grigoriev I.V."/>
        </authorList>
    </citation>
    <scope>NUCLEOTIDE SEQUENCE</scope>
    <source>
        <strain evidence="5 7">CBS 781.70</strain>
    </source>
</reference>
<evidence type="ECO:0000256" key="1">
    <source>
        <dbReference type="PROSITE-ProRule" id="PRU00175"/>
    </source>
</evidence>
<feature type="compositionally biased region" description="Low complexity" evidence="2">
    <location>
        <begin position="154"/>
        <end position="164"/>
    </location>
</feature>
<name>A0A6G1FYE6_9PEZI</name>
<dbReference type="AlphaFoldDB" id="A0A6G1FYE6"/>
<evidence type="ECO:0000313" key="7">
    <source>
        <dbReference type="RefSeq" id="XP_033532498.1"/>
    </source>
</evidence>
<evidence type="ECO:0000256" key="2">
    <source>
        <dbReference type="SAM" id="MobiDB-lite"/>
    </source>
</evidence>
<dbReference type="RefSeq" id="XP_033532498.1">
    <property type="nucleotide sequence ID" value="XM_033681409.1"/>
</dbReference>
<keyword evidence="1" id="KW-0863">Zinc-finger</keyword>
<dbReference type="InterPro" id="IPR001841">
    <property type="entry name" value="Znf_RING"/>
</dbReference>
<dbReference type="PROSITE" id="PS50089">
    <property type="entry name" value="ZF_RING_2"/>
    <property type="match status" value="1"/>
</dbReference>
<feature type="chain" id="PRO_5044631698" description="RING-type domain-containing protein" evidence="3">
    <location>
        <begin position="23"/>
        <end position="601"/>
    </location>
</feature>
<dbReference type="GeneID" id="54421979"/>
<dbReference type="Gene3D" id="3.30.40.10">
    <property type="entry name" value="Zinc/RING finger domain, C3HC4 (zinc finger)"/>
    <property type="match status" value="1"/>
</dbReference>
<dbReference type="OrthoDB" id="8062037at2759"/>
<reference evidence="7" key="2">
    <citation type="submission" date="2020-04" db="EMBL/GenBank/DDBJ databases">
        <authorList>
            <consortium name="NCBI Genome Project"/>
        </authorList>
    </citation>
    <scope>NUCLEOTIDE SEQUENCE</scope>
    <source>
        <strain evidence="7">CBS 781.70</strain>
    </source>
</reference>
<keyword evidence="1" id="KW-0862">Zinc</keyword>
<keyword evidence="3" id="KW-0732">Signal</keyword>
<gene>
    <name evidence="5 7" type="ORF">P152DRAFT_475319</name>
</gene>
<feature type="region of interest" description="Disordered" evidence="2">
    <location>
        <begin position="192"/>
        <end position="262"/>
    </location>
</feature>
<dbReference type="Proteomes" id="UP000504638">
    <property type="component" value="Unplaced"/>
</dbReference>